<organism evidence="2">
    <name type="scientific">Oryza glumipatula</name>
    <dbReference type="NCBI Taxonomy" id="40148"/>
    <lineage>
        <taxon>Eukaryota</taxon>
        <taxon>Viridiplantae</taxon>
        <taxon>Streptophyta</taxon>
        <taxon>Embryophyta</taxon>
        <taxon>Tracheophyta</taxon>
        <taxon>Spermatophyta</taxon>
        <taxon>Magnoliopsida</taxon>
        <taxon>Liliopsida</taxon>
        <taxon>Poales</taxon>
        <taxon>Poaceae</taxon>
        <taxon>BOP clade</taxon>
        <taxon>Oryzoideae</taxon>
        <taxon>Oryzeae</taxon>
        <taxon>Oryzinae</taxon>
        <taxon>Oryza</taxon>
    </lineage>
</organism>
<dbReference type="AlphaFoldDB" id="A0A0E0AW20"/>
<sequence length="62" mass="6538">MAGVEARPAVGTEARPATGHPVQLLHHRSPGSTGKLRLNSRTLGRAPPLPPAVERMCYLLGS</sequence>
<keyword evidence="3" id="KW-1185">Reference proteome</keyword>
<evidence type="ECO:0000313" key="3">
    <source>
        <dbReference type="Proteomes" id="UP000026961"/>
    </source>
</evidence>
<evidence type="ECO:0000256" key="1">
    <source>
        <dbReference type="SAM" id="MobiDB-lite"/>
    </source>
</evidence>
<evidence type="ECO:0000313" key="2">
    <source>
        <dbReference type="EnsemblPlants" id="OGLUM08G17330.1"/>
    </source>
</evidence>
<dbReference type="Proteomes" id="UP000026961">
    <property type="component" value="Chromosome 8"/>
</dbReference>
<accession>A0A0E0AW20</accession>
<reference evidence="2" key="2">
    <citation type="submission" date="2018-05" db="EMBL/GenBank/DDBJ databases">
        <title>OgluRS3 (Oryza glumaepatula Reference Sequence Version 3).</title>
        <authorList>
            <person name="Zhang J."/>
            <person name="Kudrna D."/>
            <person name="Lee S."/>
            <person name="Talag J."/>
            <person name="Welchert J."/>
            <person name="Wing R.A."/>
        </authorList>
    </citation>
    <scope>NUCLEOTIDE SEQUENCE [LARGE SCALE GENOMIC DNA]</scope>
</reference>
<name>A0A0E0AW20_9ORYZ</name>
<feature type="region of interest" description="Disordered" evidence="1">
    <location>
        <begin position="1"/>
        <end position="47"/>
    </location>
</feature>
<dbReference type="HOGENOM" id="CLU_2907799_0_0_1"/>
<protein>
    <submittedName>
        <fullName evidence="2">Uncharacterized protein</fullName>
    </submittedName>
</protein>
<reference evidence="2" key="1">
    <citation type="submission" date="2015-04" db="UniProtKB">
        <authorList>
            <consortium name="EnsemblPlants"/>
        </authorList>
    </citation>
    <scope>IDENTIFICATION</scope>
</reference>
<dbReference type="EnsemblPlants" id="OGLUM08G17330.1">
    <property type="protein sequence ID" value="OGLUM08G17330.1"/>
    <property type="gene ID" value="OGLUM08G17330"/>
</dbReference>
<dbReference type="Gramene" id="OGLUM08G17330.1">
    <property type="protein sequence ID" value="OGLUM08G17330.1"/>
    <property type="gene ID" value="OGLUM08G17330"/>
</dbReference>
<proteinExistence type="predicted"/>